<reference evidence="2" key="2">
    <citation type="submission" date="2025-08" db="UniProtKB">
        <authorList>
            <consortium name="RefSeq"/>
        </authorList>
    </citation>
    <scope>IDENTIFICATION</scope>
    <source>
        <tissue evidence="2">Adult</tissue>
    </source>
</reference>
<sequence>MTGLDWIVSGRYKTGSNNTSKPSCLVSAHESFDAKLEEVTTIPEPWNREQQICDHLYNATVSRRPCGRIVVKFPFKNDPACLAESQTTSLRRFNAQERQLAKSPQLTPQYVEFMNDYESLGHMSIVKNPNLSEPHYFILHYCVLKPTSTTTKLGVVFNAFC</sequence>
<evidence type="ECO:0000313" key="2">
    <source>
        <dbReference type="RefSeq" id="XP_049309890.1"/>
    </source>
</evidence>
<keyword evidence="1" id="KW-1185">Reference proteome</keyword>
<dbReference type="RefSeq" id="XP_049309890.1">
    <property type="nucleotide sequence ID" value="XM_049453933.1"/>
</dbReference>
<organism evidence="1 2">
    <name type="scientific">Bactrocera dorsalis</name>
    <name type="common">Oriental fruit fly</name>
    <name type="synonym">Dacus dorsalis</name>
    <dbReference type="NCBI Taxonomy" id="27457"/>
    <lineage>
        <taxon>Eukaryota</taxon>
        <taxon>Metazoa</taxon>
        <taxon>Ecdysozoa</taxon>
        <taxon>Arthropoda</taxon>
        <taxon>Hexapoda</taxon>
        <taxon>Insecta</taxon>
        <taxon>Pterygota</taxon>
        <taxon>Neoptera</taxon>
        <taxon>Endopterygota</taxon>
        <taxon>Diptera</taxon>
        <taxon>Brachycera</taxon>
        <taxon>Muscomorpha</taxon>
        <taxon>Tephritoidea</taxon>
        <taxon>Tephritidae</taxon>
        <taxon>Bactrocera</taxon>
        <taxon>Bactrocera</taxon>
    </lineage>
</organism>
<proteinExistence type="predicted"/>
<name>A0ABM3JKY1_BACDO</name>
<evidence type="ECO:0000313" key="1">
    <source>
        <dbReference type="Proteomes" id="UP001652620"/>
    </source>
</evidence>
<reference evidence="1" key="1">
    <citation type="submission" date="2025-05" db="UniProtKB">
        <authorList>
            <consortium name="RefSeq"/>
        </authorList>
    </citation>
    <scope>NUCLEOTIDE SEQUENCE [LARGE SCALE GENOMIC DNA]</scope>
</reference>
<dbReference type="Proteomes" id="UP001652620">
    <property type="component" value="Chromosome 1"/>
</dbReference>
<dbReference type="GeneID" id="125777863"/>
<protein>
    <submittedName>
        <fullName evidence="2">Uncharacterized protein LOC125777863</fullName>
    </submittedName>
</protein>
<accession>A0ABM3JKY1</accession>
<gene>
    <name evidence="2" type="primary">LOC125777863</name>
</gene>